<evidence type="ECO:0000313" key="1">
    <source>
        <dbReference type="EMBL" id="ACP45198.1"/>
    </source>
</evidence>
<dbReference type="GO" id="GO:0046872">
    <property type="term" value="F:metal ion binding"/>
    <property type="evidence" value="ECO:0007669"/>
    <property type="project" value="InterPro"/>
</dbReference>
<proteinExistence type="predicted"/>
<name>C3NCX0_SACI7</name>
<protein>
    <submittedName>
        <fullName evidence="1">Uncharacterized protein</fullName>
    </submittedName>
</protein>
<dbReference type="SUPFAM" id="SSF55008">
    <property type="entry name" value="HMA, heavy metal-associated domain"/>
    <property type="match status" value="1"/>
</dbReference>
<dbReference type="InterPro" id="IPR006121">
    <property type="entry name" value="HMA_dom"/>
</dbReference>
<dbReference type="Proteomes" id="UP000002308">
    <property type="component" value="Chromosome"/>
</dbReference>
<dbReference type="GeneID" id="7805810"/>
<dbReference type="HOGENOM" id="CLU_2420187_0_0_2"/>
<gene>
    <name evidence="1" type="ordered locus">YG5714_0922</name>
</gene>
<dbReference type="EMBL" id="CP001403">
    <property type="protein sequence ID" value="ACP45198.1"/>
    <property type="molecule type" value="Genomic_DNA"/>
</dbReference>
<accession>C3NCX0</accession>
<dbReference type="RefSeq" id="WP_012715969.1">
    <property type="nucleotide sequence ID" value="NC_012622.1"/>
</dbReference>
<dbReference type="Gene3D" id="3.30.70.100">
    <property type="match status" value="1"/>
</dbReference>
<dbReference type="KEGG" id="siy:YG5714_0922"/>
<dbReference type="AlphaFoldDB" id="C3NCX0"/>
<organism evidence="1 2">
    <name type="scientific">Saccharolobus islandicus (strain Y.G.57.14 / Yellowstone #1)</name>
    <name type="common">Sulfolobus islandicus</name>
    <dbReference type="NCBI Taxonomy" id="439386"/>
    <lineage>
        <taxon>Archaea</taxon>
        <taxon>Thermoproteota</taxon>
        <taxon>Thermoprotei</taxon>
        <taxon>Sulfolobales</taxon>
        <taxon>Sulfolobaceae</taxon>
        <taxon>Saccharolobus</taxon>
    </lineage>
</organism>
<dbReference type="CDD" id="cd00371">
    <property type="entry name" value="HMA"/>
    <property type="match status" value="1"/>
</dbReference>
<reference evidence="1 2" key="1">
    <citation type="journal article" date="2009" name="Proc. Natl. Acad. Sci. U.S.A.">
        <title>Biogeography of the Sulfolobus islandicus pan-genome.</title>
        <authorList>
            <person name="Reno M.L."/>
            <person name="Held N.L."/>
            <person name="Fields C.J."/>
            <person name="Burke P.V."/>
            <person name="Whitaker R.J."/>
        </authorList>
    </citation>
    <scope>NUCLEOTIDE SEQUENCE [LARGE SCALE GENOMIC DNA]</scope>
    <source>
        <strain evidence="2">Y.G.57.14 / Yellowstone #1</strain>
    </source>
</reference>
<evidence type="ECO:0000313" key="2">
    <source>
        <dbReference type="Proteomes" id="UP000002308"/>
    </source>
</evidence>
<dbReference type="InterPro" id="IPR036163">
    <property type="entry name" value="HMA_dom_sf"/>
</dbReference>
<sequence length="91" mass="10498">MNLQSKIYKYDLIIDDVSCEKCVNRINSLLTKMFNILDIAVNLQHESKKAHYTILSKKSKINIGKLNQVMVNASNGTPHNYRIINFKESEL</sequence>